<organism evidence="1 2">
    <name type="scientific">Botryotinia narcissicola</name>
    <dbReference type="NCBI Taxonomy" id="278944"/>
    <lineage>
        <taxon>Eukaryota</taxon>
        <taxon>Fungi</taxon>
        <taxon>Dikarya</taxon>
        <taxon>Ascomycota</taxon>
        <taxon>Pezizomycotina</taxon>
        <taxon>Leotiomycetes</taxon>
        <taxon>Helotiales</taxon>
        <taxon>Sclerotiniaceae</taxon>
        <taxon>Botryotinia</taxon>
    </lineage>
</organism>
<evidence type="ECO:0000313" key="1">
    <source>
        <dbReference type="EMBL" id="TGO48786.1"/>
    </source>
</evidence>
<protein>
    <submittedName>
        <fullName evidence="1">Uncharacterized protein</fullName>
    </submittedName>
</protein>
<sequence>MTDRGAYNVPTAKIAITPILLRSKSIYWECQNAYIERNVEGLSTQDKVNKVGTFSWVSFDPGIPDRSALKCAARFFRTMKRTFKVPRMIAEVLKLPVMKMRCYKEERTEIFVGTLYMILEG</sequence>
<keyword evidence="2" id="KW-1185">Reference proteome</keyword>
<dbReference type="Proteomes" id="UP000297452">
    <property type="component" value="Unassembled WGS sequence"/>
</dbReference>
<gene>
    <name evidence="1" type="ORF">BOTNAR_0459g00070</name>
</gene>
<evidence type="ECO:0000313" key="2">
    <source>
        <dbReference type="Proteomes" id="UP000297452"/>
    </source>
</evidence>
<accession>A0A4Z1HIC6</accession>
<name>A0A4Z1HIC6_9HELO</name>
<comment type="caution">
    <text evidence="1">The sequence shown here is derived from an EMBL/GenBank/DDBJ whole genome shotgun (WGS) entry which is preliminary data.</text>
</comment>
<reference evidence="1 2" key="1">
    <citation type="submission" date="2017-12" db="EMBL/GenBank/DDBJ databases">
        <title>Comparative genomics of Botrytis spp.</title>
        <authorList>
            <person name="Valero-Jimenez C.A."/>
            <person name="Tapia P."/>
            <person name="Veloso J."/>
            <person name="Silva-Moreno E."/>
            <person name="Staats M."/>
            <person name="Valdes J.H."/>
            <person name="Van Kan J.A.L."/>
        </authorList>
    </citation>
    <scope>NUCLEOTIDE SEQUENCE [LARGE SCALE GENOMIC DNA]</scope>
    <source>
        <strain evidence="1 2">MUCL2120</strain>
    </source>
</reference>
<proteinExistence type="predicted"/>
<dbReference type="AlphaFoldDB" id="A0A4Z1HIC6"/>
<dbReference type="EMBL" id="PQXJ01000459">
    <property type="protein sequence ID" value="TGO48786.1"/>
    <property type="molecule type" value="Genomic_DNA"/>
</dbReference>